<feature type="domain" description="Glycosyl hydrolase family 32 N-terminal" evidence="4">
    <location>
        <begin position="408"/>
        <end position="505"/>
    </location>
</feature>
<evidence type="ECO:0000256" key="2">
    <source>
        <dbReference type="ARBA" id="ARBA00022801"/>
    </source>
</evidence>
<dbReference type="EMBL" id="LYPC01000014">
    <property type="protein sequence ID" value="OCT15057.1"/>
    <property type="molecule type" value="Genomic_DNA"/>
</dbReference>
<dbReference type="InterPro" id="IPR013189">
    <property type="entry name" value="Glyco_hydro_32_C"/>
</dbReference>
<dbReference type="Gene3D" id="2.60.120.260">
    <property type="entry name" value="Galactose-binding domain-like"/>
    <property type="match status" value="2"/>
</dbReference>
<gene>
    <name evidence="6" type="ORF">A8709_13150</name>
</gene>
<comment type="similarity">
    <text evidence="1">Belongs to the glycosyl hydrolase 32 family.</text>
</comment>
<dbReference type="GO" id="GO:0005737">
    <property type="term" value="C:cytoplasm"/>
    <property type="evidence" value="ECO:0007669"/>
    <property type="project" value="TreeGrafter"/>
</dbReference>
<dbReference type="GO" id="GO:0005987">
    <property type="term" value="P:sucrose catabolic process"/>
    <property type="evidence" value="ECO:0007669"/>
    <property type="project" value="TreeGrafter"/>
</dbReference>
<dbReference type="Gene3D" id="2.60.120.560">
    <property type="entry name" value="Exo-inulinase, domain 1"/>
    <property type="match status" value="1"/>
</dbReference>
<proteinExistence type="inferred from homology"/>
<protein>
    <recommendedName>
        <fullName evidence="8">Glycosyl hydrolase family 32</fullName>
    </recommendedName>
</protein>
<evidence type="ECO:0008006" key="8">
    <source>
        <dbReference type="Google" id="ProtNLM"/>
    </source>
</evidence>
<dbReference type="Pfam" id="PF08244">
    <property type="entry name" value="Glyco_hydro_32C"/>
    <property type="match status" value="1"/>
</dbReference>
<name>A0A1C1A3C4_9BACL</name>
<organism evidence="6 7">
    <name type="scientific">Paenibacillus pectinilyticus</name>
    <dbReference type="NCBI Taxonomy" id="512399"/>
    <lineage>
        <taxon>Bacteria</taxon>
        <taxon>Bacillati</taxon>
        <taxon>Bacillota</taxon>
        <taxon>Bacilli</taxon>
        <taxon>Bacillales</taxon>
        <taxon>Paenibacillaceae</taxon>
        <taxon>Paenibacillus</taxon>
    </lineage>
</organism>
<dbReference type="RefSeq" id="WP_065851967.1">
    <property type="nucleotide sequence ID" value="NZ_LYPC01000014.1"/>
</dbReference>
<evidence type="ECO:0000313" key="6">
    <source>
        <dbReference type="EMBL" id="OCT15057.1"/>
    </source>
</evidence>
<dbReference type="SUPFAM" id="SSF75005">
    <property type="entry name" value="Arabinanase/levansucrase/invertase"/>
    <property type="match status" value="1"/>
</dbReference>
<evidence type="ECO:0000256" key="3">
    <source>
        <dbReference type="ARBA" id="ARBA00023295"/>
    </source>
</evidence>
<reference evidence="7" key="1">
    <citation type="submission" date="2016-05" db="EMBL/GenBank/DDBJ databases">
        <title>Paenibacillus oryzae. sp. nov., isolated from the rice root.</title>
        <authorList>
            <person name="Zhang J."/>
            <person name="Zhang X."/>
        </authorList>
    </citation>
    <scope>NUCLEOTIDE SEQUENCE [LARGE SCALE GENOMIC DNA]</scope>
    <source>
        <strain evidence="7">KCTC13222</strain>
    </source>
</reference>
<dbReference type="InterPro" id="IPR023296">
    <property type="entry name" value="Glyco_hydro_beta-prop_sf"/>
</dbReference>
<evidence type="ECO:0000313" key="7">
    <source>
        <dbReference type="Proteomes" id="UP000093309"/>
    </source>
</evidence>
<dbReference type="Gene3D" id="2.115.10.20">
    <property type="entry name" value="Glycosyl hydrolase domain, family 43"/>
    <property type="match status" value="2"/>
</dbReference>
<dbReference type="STRING" id="512399.A8709_13150"/>
<dbReference type="InterPro" id="IPR013320">
    <property type="entry name" value="ConA-like_dom_sf"/>
</dbReference>
<dbReference type="OrthoDB" id="9759709at2"/>
<dbReference type="GO" id="GO:0004575">
    <property type="term" value="F:sucrose alpha-glucosidase activity"/>
    <property type="evidence" value="ECO:0007669"/>
    <property type="project" value="TreeGrafter"/>
</dbReference>
<feature type="domain" description="Glycosyl hydrolase family 32 C-terminal" evidence="5">
    <location>
        <begin position="509"/>
        <end position="660"/>
    </location>
</feature>
<keyword evidence="2" id="KW-0378">Hydrolase</keyword>
<dbReference type="CDD" id="cd18622">
    <property type="entry name" value="GH32_Inu-like"/>
    <property type="match status" value="1"/>
</dbReference>
<dbReference type="InterPro" id="IPR001362">
    <property type="entry name" value="Glyco_hydro_32"/>
</dbReference>
<keyword evidence="3" id="KW-0326">Glycosidase</keyword>
<dbReference type="SUPFAM" id="SSF49899">
    <property type="entry name" value="Concanavalin A-like lectins/glucanases"/>
    <property type="match status" value="1"/>
</dbReference>
<dbReference type="AlphaFoldDB" id="A0A1C1A3C4"/>
<keyword evidence="7" id="KW-1185">Reference proteome</keyword>
<dbReference type="PANTHER" id="PTHR42800">
    <property type="entry name" value="EXOINULINASE INUD (AFU_ORTHOLOGUE AFUA_5G00480)"/>
    <property type="match status" value="1"/>
</dbReference>
<dbReference type="Proteomes" id="UP000093309">
    <property type="component" value="Unassembled WGS sequence"/>
</dbReference>
<accession>A0A1C1A3C4</accession>
<sequence length="929" mass="101196">MRRSVINNHYLLVSVLVLLVAITFTISPKTSFATSTTMDEKYRNQFHFSPLSGWLGDVDGTMYYQGKYHMFWWGKATSTDLVHYDQVTFGDSFALIGDPANGDYWTGGAVVDANNTAGFGANKMVAVYTIPGSPQKQSISYSVDSSYNSFQYYSGNPVLDIGNNDFRDPNVFWDAPRSRWVMAIAKSAEKKVAFYSSTNLKSWQYLSDFGPMGAREGAWECPDFFQLPVDGNQGNKKWVLVISVGPNKEQYFMGDFNGTTFTPDSQTTNYLTQGTGLDGTVFMGFEGANYGSWSTTGNAFGSGPLLGSGQAHLGAGVATSNMSGDANTGTLTSNSFTITSKAINFLISGGNYPGQTSINLIKNGVVVRSATGDNTGNFKWNGWDVSDLVGSTATIQIVDSHAGNWGHIDVDQIMFSDVLHAENREHALWVDYGPDFYASRSFRDYDGSLNGAVKWLGWMGNWDYSGSSVPTIPVAGFNSQQGTWSVARDLSLVTYPEGVRLVQQPVQQLQTLRQTPATITGRSLAAGTNTIPEFIPGKNTYEINATFTTTNPNKFGFNLLVGGGRKLVVGYDSKTSRLYIDRTNTTDATISNFNKLYSAPVTSQNNQISLKILVDKSSIEVFANNGKTVLTALTYPSETQTGVQVFSDNANATTMDFSAWMLDSIWPGHTQNLPIKVNDNAVGSGLTYTGSWTYFQNDSVYYGNDCHVTNSGNVEFTFTGTSVDWYGLVNNDLGLANVYIDGVLDRSGIDTYSPKRAVQKLYSKTGLSNGVHTIKVVATNTKNPASAGTAIVHDYFSYLPIETVKVNDNDVGTGLTYTGSWTHFQNDNIYYNNDCHATNTGSVELTFAGTSVDWYGLVNNDLGRANIYIDGVLDQAGIDLYSPTRVAQKLYSKTGLSTGVHTIKVVATNTKNSSSAGTAVVHDYFSYSH</sequence>
<evidence type="ECO:0000256" key="1">
    <source>
        <dbReference type="ARBA" id="ARBA00009902"/>
    </source>
</evidence>
<comment type="caution">
    <text evidence="6">The sequence shown here is derived from an EMBL/GenBank/DDBJ whole genome shotgun (WGS) entry which is preliminary data.</text>
</comment>
<evidence type="ECO:0000259" key="4">
    <source>
        <dbReference type="Pfam" id="PF00251"/>
    </source>
</evidence>
<dbReference type="PANTHER" id="PTHR42800:SF1">
    <property type="entry name" value="EXOINULINASE INUD (AFU_ORTHOLOGUE AFUA_5G00480)"/>
    <property type="match status" value="1"/>
</dbReference>
<feature type="domain" description="Glycosyl hydrolase family 32 N-terminal" evidence="4">
    <location>
        <begin position="47"/>
        <end position="269"/>
    </location>
</feature>
<dbReference type="SMART" id="SM00640">
    <property type="entry name" value="Glyco_32"/>
    <property type="match status" value="1"/>
</dbReference>
<dbReference type="Pfam" id="PF00251">
    <property type="entry name" value="Glyco_hydro_32N"/>
    <property type="match status" value="2"/>
</dbReference>
<dbReference type="InterPro" id="IPR013148">
    <property type="entry name" value="Glyco_hydro_32_N"/>
</dbReference>
<evidence type="ECO:0000259" key="5">
    <source>
        <dbReference type="Pfam" id="PF08244"/>
    </source>
</evidence>